<feature type="region of interest" description="Disordered" evidence="2">
    <location>
        <begin position="313"/>
        <end position="350"/>
    </location>
</feature>
<dbReference type="STRING" id="50990.A0A4Y7QHE1"/>
<evidence type="ECO:0000256" key="2">
    <source>
        <dbReference type="SAM" id="MobiDB-lite"/>
    </source>
</evidence>
<feature type="region of interest" description="Disordered" evidence="2">
    <location>
        <begin position="213"/>
        <end position="242"/>
    </location>
</feature>
<dbReference type="PANTHER" id="PTHR31841">
    <property type="entry name" value="PROTEIN FAM72A-RELATED"/>
    <property type="match status" value="1"/>
</dbReference>
<keyword evidence="4" id="KW-1185">Reference proteome</keyword>
<reference evidence="3 4" key="1">
    <citation type="submission" date="2018-06" db="EMBL/GenBank/DDBJ databases">
        <title>A transcriptomic atlas of mushroom development highlights an independent origin of complex multicellularity.</title>
        <authorList>
            <consortium name="DOE Joint Genome Institute"/>
            <person name="Krizsan K."/>
            <person name="Almasi E."/>
            <person name="Merenyi Z."/>
            <person name="Sahu N."/>
            <person name="Viragh M."/>
            <person name="Koszo T."/>
            <person name="Mondo S."/>
            <person name="Kiss B."/>
            <person name="Balint B."/>
            <person name="Kues U."/>
            <person name="Barry K."/>
            <person name="Hegedus J.C."/>
            <person name="Henrissat B."/>
            <person name="Johnson J."/>
            <person name="Lipzen A."/>
            <person name="Ohm R."/>
            <person name="Nagy I."/>
            <person name="Pangilinan J."/>
            <person name="Yan J."/>
            <person name="Xiong Y."/>
            <person name="Grigoriev I.V."/>
            <person name="Hibbett D.S."/>
            <person name="Nagy L.G."/>
        </authorList>
    </citation>
    <scope>NUCLEOTIDE SEQUENCE [LARGE SCALE GENOMIC DNA]</scope>
    <source>
        <strain evidence="3 4">SZMC22713</strain>
    </source>
</reference>
<dbReference type="PANTHER" id="PTHR31841:SF1">
    <property type="entry name" value="PROTEIN FAM72A-RELATED"/>
    <property type="match status" value="1"/>
</dbReference>
<sequence>MHKVWILDCKSCRTFLTNRGMKAVLLLRPNVSLFSTDALPANCSAFSTCQSPNAPARAKPRHEPPRTCECLTQTLCCHGCGSPVGYMIVVPCMRCSSSVCVSPPLPAAFIHTPGLHQHTSRSASGHRFVFHSSEVLAEERLYVSGEPGVIPDFDPTPPPAPWHNSNFIFNTPHTPTLVYTAHIPLTPFAPRSPLWGHHANSSVDHAMNRTFNLPTPPPDVTHSTSTSITQSQPHRDPYTFDNTPSFLPISSAESAYFHIPNGSHFTSYSFPPQPQDDPGPEPEPEPAYRKPMLQPGNTLCWYHLARHGELPCVEDDPRARSGRSSTSEMQIHSVTSTSPSASTEIRSDTRPANIWCAR</sequence>
<feature type="region of interest" description="Disordered" evidence="2">
    <location>
        <begin position="266"/>
        <end position="292"/>
    </location>
</feature>
<dbReference type="VEuPathDB" id="FungiDB:BD410DRAFT_742892"/>
<organism evidence="3 4">
    <name type="scientific">Rickenella mellea</name>
    <dbReference type="NCBI Taxonomy" id="50990"/>
    <lineage>
        <taxon>Eukaryota</taxon>
        <taxon>Fungi</taxon>
        <taxon>Dikarya</taxon>
        <taxon>Basidiomycota</taxon>
        <taxon>Agaricomycotina</taxon>
        <taxon>Agaricomycetes</taxon>
        <taxon>Hymenochaetales</taxon>
        <taxon>Rickenellaceae</taxon>
        <taxon>Rickenella</taxon>
    </lineage>
</organism>
<evidence type="ECO:0000256" key="1">
    <source>
        <dbReference type="ARBA" id="ARBA00006888"/>
    </source>
</evidence>
<dbReference type="Pfam" id="PF14976">
    <property type="entry name" value="YPEH2ZP"/>
    <property type="match status" value="1"/>
</dbReference>
<dbReference type="GO" id="GO:0005829">
    <property type="term" value="C:cytosol"/>
    <property type="evidence" value="ECO:0007669"/>
    <property type="project" value="TreeGrafter"/>
</dbReference>
<proteinExistence type="inferred from homology"/>
<comment type="similarity">
    <text evidence="1">Belongs to the FAM72 family.</text>
</comment>
<dbReference type="Proteomes" id="UP000294933">
    <property type="component" value="Unassembled WGS sequence"/>
</dbReference>
<feature type="compositionally biased region" description="Polar residues" evidence="2">
    <location>
        <begin position="322"/>
        <end position="344"/>
    </location>
</feature>
<evidence type="ECO:0000313" key="3">
    <source>
        <dbReference type="EMBL" id="TDL26280.1"/>
    </source>
</evidence>
<dbReference type="InterPro" id="IPR026768">
    <property type="entry name" value="YPEH2ZP"/>
</dbReference>
<gene>
    <name evidence="3" type="ORF">BD410DRAFT_742892</name>
</gene>
<accession>A0A4Y7QHE1</accession>
<evidence type="ECO:0000313" key="4">
    <source>
        <dbReference type="Proteomes" id="UP000294933"/>
    </source>
</evidence>
<dbReference type="OrthoDB" id="2526683at2759"/>
<feature type="compositionally biased region" description="Low complexity" evidence="2">
    <location>
        <begin position="221"/>
        <end position="232"/>
    </location>
</feature>
<dbReference type="AlphaFoldDB" id="A0A4Y7QHE1"/>
<protein>
    <submittedName>
        <fullName evidence="3">Uncharacterized protein</fullName>
    </submittedName>
</protein>
<name>A0A4Y7QHE1_9AGAM</name>
<dbReference type="EMBL" id="ML170162">
    <property type="protein sequence ID" value="TDL26280.1"/>
    <property type="molecule type" value="Genomic_DNA"/>
</dbReference>